<proteinExistence type="predicted"/>
<dbReference type="EMBL" id="JAEPCR010000035">
    <property type="protein sequence ID" value="MCG7978189.1"/>
    <property type="molecule type" value="Genomic_DNA"/>
</dbReference>
<organism evidence="2 3">
    <name type="scientific">Candidatus Thiodiazotropha taylori</name>
    <dbReference type="NCBI Taxonomy" id="2792791"/>
    <lineage>
        <taxon>Bacteria</taxon>
        <taxon>Pseudomonadati</taxon>
        <taxon>Pseudomonadota</taxon>
        <taxon>Gammaproteobacteria</taxon>
        <taxon>Chromatiales</taxon>
        <taxon>Sedimenticolaceae</taxon>
        <taxon>Candidatus Thiodiazotropha</taxon>
    </lineage>
</organism>
<evidence type="ECO:0000313" key="2">
    <source>
        <dbReference type="EMBL" id="MCG7978189.1"/>
    </source>
</evidence>
<protein>
    <submittedName>
        <fullName evidence="2">Uncharacterized protein</fullName>
    </submittedName>
</protein>
<sequence>MHHLPTKGGIAEQQRFRNQYRYTLELYQLTFKGSPPDDIWPSVDRRFDAVASYVRINTERVLLIPRPSPLVTNIALIASLPFFLISCSDDLSDTGIWFWLKLVFGIYILYRILKWLGSGGGRNSGSGGSGCGGCAGCSGCGG</sequence>
<evidence type="ECO:0000313" key="3">
    <source>
        <dbReference type="Proteomes" id="UP000886674"/>
    </source>
</evidence>
<feature type="transmembrane region" description="Helical" evidence="1">
    <location>
        <begin position="94"/>
        <end position="113"/>
    </location>
</feature>
<keyword evidence="1" id="KW-1133">Transmembrane helix</keyword>
<gene>
    <name evidence="2" type="ORF">JAY77_08575</name>
</gene>
<keyword evidence="1" id="KW-0472">Membrane</keyword>
<accession>A0A9E4TSD7</accession>
<comment type="caution">
    <text evidence="2">The sequence shown here is derived from an EMBL/GenBank/DDBJ whole genome shotgun (WGS) entry which is preliminary data.</text>
</comment>
<dbReference type="AlphaFoldDB" id="A0A9E4TSD7"/>
<name>A0A9E4TSD7_9GAMM</name>
<evidence type="ECO:0000256" key="1">
    <source>
        <dbReference type="SAM" id="Phobius"/>
    </source>
</evidence>
<feature type="transmembrane region" description="Helical" evidence="1">
    <location>
        <begin position="70"/>
        <end position="88"/>
    </location>
</feature>
<keyword evidence="1" id="KW-0812">Transmembrane</keyword>
<dbReference type="Proteomes" id="UP000886674">
    <property type="component" value="Unassembled WGS sequence"/>
</dbReference>
<reference evidence="2" key="1">
    <citation type="journal article" date="2021" name="Proc. Natl. Acad. Sci. U.S.A.">
        <title>Global biogeography of chemosynthetic symbionts reveals both localized and globally distributed symbiont groups. .</title>
        <authorList>
            <person name="Osvatic J.T."/>
            <person name="Wilkins L.G.E."/>
            <person name="Leibrecht L."/>
            <person name="Leray M."/>
            <person name="Zauner S."/>
            <person name="Polzin J."/>
            <person name="Camacho Y."/>
            <person name="Gros O."/>
            <person name="van Gils J.A."/>
            <person name="Eisen J.A."/>
            <person name="Petersen J.M."/>
            <person name="Yuen B."/>
        </authorList>
    </citation>
    <scope>NUCLEOTIDE SEQUENCE</scope>
    <source>
        <strain evidence="2">MAGclacostrist055</strain>
    </source>
</reference>